<dbReference type="PANTHER" id="PTHR11142:SF4">
    <property type="entry name" value="PSEUDOURIDYLATE SYNTHASE 1 HOMOLOG"/>
    <property type="match status" value="1"/>
</dbReference>
<keyword evidence="2" id="KW-1133">Transmembrane helix</keyword>
<dbReference type="GO" id="GO:1990481">
    <property type="term" value="P:mRNA pseudouridine synthesis"/>
    <property type="evidence" value="ECO:0007669"/>
    <property type="project" value="TreeGrafter"/>
</dbReference>
<dbReference type="Proteomes" id="UP001159364">
    <property type="component" value="Linkage Group LG05"/>
</dbReference>
<keyword evidence="2" id="KW-0812">Transmembrane</keyword>
<feature type="region of interest" description="Disordered" evidence="1">
    <location>
        <begin position="1"/>
        <end position="40"/>
    </location>
</feature>
<dbReference type="EMBL" id="JAIWQS010000005">
    <property type="protein sequence ID" value="KAJ8765787.1"/>
    <property type="molecule type" value="Genomic_DNA"/>
</dbReference>
<dbReference type="InterPro" id="IPR001406">
    <property type="entry name" value="PsdUridine_synth_TruA"/>
</dbReference>
<dbReference type="SUPFAM" id="SSF55120">
    <property type="entry name" value="Pseudouridine synthase"/>
    <property type="match status" value="1"/>
</dbReference>
<dbReference type="GO" id="GO:0005634">
    <property type="term" value="C:nucleus"/>
    <property type="evidence" value="ECO:0007669"/>
    <property type="project" value="TreeGrafter"/>
</dbReference>
<comment type="caution">
    <text evidence="3">The sequence shown here is derived from an EMBL/GenBank/DDBJ whole genome shotgun (WGS) entry which is preliminary data.</text>
</comment>
<organism evidence="3 4">
    <name type="scientific">Erythroxylum novogranatense</name>
    <dbReference type="NCBI Taxonomy" id="1862640"/>
    <lineage>
        <taxon>Eukaryota</taxon>
        <taxon>Viridiplantae</taxon>
        <taxon>Streptophyta</taxon>
        <taxon>Embryophyta</taxon>
        <taxon>Tracheophyta</taxon>
        <taxon>Spermatophyta</taxon>
        <taxon>Magnoliopsida</taxon>
        <taxon>eudicotyledons</taxon>
        <taxon>Gunneridae</taxon>
        <taxon>Pentapetalae</taxon>
        <taxon>rosids</taxon>
        <taxon>fabids</taxon>
        <taxon>Malpighiales</taxon>
        <taxon>Erythroxylaceae</taxon>
        <taxon>Erythroxylum</taxon>
    </lineage>
</organism>
<keyword evidence="4" id="KW-1185">Reference proteome</keyword>
<dbReference type="GO" id="GO:0003723">
    <property type="term" value="F:RNA binding"/>
    <property type="evidence" value="ECO:0007669"/>
    <property type="project" value="InterPro"/>
</dbReference>
<evidence type="ECO:0000256" key="1">
    <source>
        <dbReference type="SAM" id="MobiDB-lite"/>
    </source>
</evidence>
<evidence type="ECO:0000313" key="4">
    <source>
        <dbReference type="Proteomes" id="UP001159364"/>
    </source>
</evidence>
<protein>
    <submittedName>
        <fullName evidence="3">Uncharacterized protein</fullName>
    </submittedName>
</protein>
<feature type="transmembrane region" description="Helical" evidence="2">
    <location>
        <begin position="266"/>
        <end position="285"/>
    </location>
</feature>
<sequence length="311" mass="35815">METPVEKTPPTQQEPDIKRPKMSTTTSDEEPCDPTNTTKKQRYKRRKIAIFFAYCGALFHSGVVPQQDHGNPKRYDWARSARTGSGRFESWLNSFLPYQIRIFGYKRVTASYNAKKFCDRRRYVYLLPIFALDPCSHRDRESVLASLGSGKELVKCLECSKRGRKVVGAIGKRSFESKPVDISSNNGDACVTEDVIGDNLNSESIRESEGSDHDGIETKSSVLVRNGQLSVRSVKRMSWVLKVRLETTTIEKSQNISVRFFVYMKMYTWLYVCMCVFSLNYYFYFSKLTHPFDNSVQKLSKCKLFDLVFYA</sequence>
<reference evidence="3 4" key="1">
    <citation type="submission" date="2021-09" db="EMBL/GenBank/DDBJ databases">
        <title>Genomic insights and catalytic innovation underlie evolution of tropane alkaloids biosynthesis.</title>
        <authorList>
            <person name="Wang Y.-J."/>
            <person name="Tian T."/>
            <person name="Huang J.-P."/>
            <person name="Huang S.-X."/>
        </authorList>
    </citation>
    <scope>NUCLEOTIDE SEQUENCE [LARGE SCALE GENOMIC DNA]</scope>
    <source>
        <strain evidence="3">KIB-2018</strain>
        <tissue evidence="3">Leaf</tissue>
    </source>
</reference>
<feature type="transmembrane region" description="Helical" evidence="2">
    <location>
        <begin position="48"/>
        <end position="65"/>
    </location>
</feature>
<evidence type="ECO:0000256" key="2">
    <source>
        <dbReference type="SAM" id="Phobius"/>
    </source>
</evidence>
<name>A0AAV8TFY1_9ROSI</name>
<proteinExistence type="predicted"/>
<dbReference type="AlphaFoldDB" id="A0AAV8TFY1"/>
<keyword evidence="2" id="KW-0472">Membrane</keyword>
<dbReference type="PANTHER" id="PTHR11142">
    <property type="entry name" value="PSEUDOURIDYLATE SYNTHASE"/>
    <property type="match status" value="1"/>
</dbReference>
<dbReference type="InterPro" id="IPR020103">
    <property type="entry name" value="PsdUridine_synth_cat_dom_sf"/>
</dbReference>
<dbReference type="GO" id="GO:0009982">
    <property type="term" value="F:pseudouridine synthase activity"/>
    <property type="evidence" value="ECO:0007669"/>
    <property type="project" value="InterPro"/>
</dbReference>
<accession>A0AAV8TFY1</accession>
<evidence type="ECO:0000313" key="3">
    <source>
        <dbReference type="EMBL" id="KAJ8765787.1"/>
    </source>
</evidence>
<dbReference type="GO" id="GO:0031119">
    <property type="term" value="P:tRNA pseudouridine synthesis"/>
    <property type="evidence" value="ECO:0007669"/>
    <property type="project" value="TreeGrafter"/>
</dbReference>
<gene>
    <name evidence="3" type="ORF">K2173_014909</name>
</gene>